<dbReference type="PROSITE" id="PS50206">
    <property type="entry name" value="RHODANESE_3"/>
    <property type="match status" value="1"/>
</dbReference>
<dbReference type="SUPFAM" id="SSF52821">
    <property type="entry name" value="Rhodanese/Cell cycle control phosphatase"/>
    <property type="match status" value="1"/>
</dbReference>
<proteinExistence type="predicted"/>
<dbReference type="EMBL" id="QJTJ01000002">
    <property type="protein sequence ID" value="PYF08539.1"/>
    <property type="molecule type" value="Genomic_DNA"/>
</dbReference>
<evidence type="ECO:0000313" key="2">
    <source>
        <dbReference type="EMBL" id="PYF08539.1"/>
    </source>
</evidence>
<gene>
    <name evidence="2" type="ORF">BJ095_102305</name>
</gene>
<comment type="caution">
    <text evidence="2">The sequence shown here is derived from an EMBL/GenBank/DDBJ whole genome shotgun (WGS) entry which is preliminary data.</text>
</comment>
<dbReference type="RefSeq" id="WP_107931572.1">
    <property type="nucleotide sequence ID" value="NZ_CP085009.1"/>
</dbReference>
<accession>A0A318U933</accession>
<name>A0A318U933_9BACL</name>
<dbReference type="InterPro" id="IPR001763">
    <property type="entry name" value="Rhodanese-like_dom"/>
</dbReference>
<dbReference type="PANTHER" id="PTHR43031">
    <property type="entry name" value="FAD-DEPENDENT OXIDOREDUCTASE"/>
    <property type="match status" value="1"/>
</dbReference>
<dbReference type="InterPro" id="IPR050229">
    <property type="entry name" value="GlpE_sulfurtransferase"/>
</dbReference>
<dbReference type="AlphaFoldDB" id="A0A318U933"/>
<evidence type="ECO:0000313" key="3">
    <source>
        <dbReference type="Proteomes" id="UP000247416"/>
    </source>
</evidence>
<dbReference type="CDD" id="cd00158">
    <property type="entry name" value="RHOD"/>
    <property type="match status" value="1"/>
</dbReference>
<dbReference type="GO" id="GO:0016740">
    <property type="term" value="F:transferase activity"/>
    <property type="evidence" value="ECO:0007669"/>
    <property type="project" value="UniProtKB-KW"/>
</dbReference>
<dbReference type="SMART" id="SM00450">
    <property type="entry name" value="RHOD"/>
    <property type="match status" value="1"/>
</dbReference>
<keyword evidence="2" id="KW-0808">Transferase</keyword>
<reference evidence="2 3" key="1">
    <citation type="submission" date="2018-06" db="EMBL/GenBank/DDBJ databases">
        <title>Genomic Encyclopedia of Archaeal and Bacterial Type Strains, Phase II (KMG-II): from individual species to whole genera.</title>
        <authorList>
            <person name="Goeker M."/>
        </authorList>
    </citation>
    <scope>NUCLEOTIDE SEQUENCE [LARGE SCALE GENOMIC DNA]</scope>
    <source>
        <strain evidence="2 3">KACC 16626</strain>
    </source>
</reference>
<dbReference type="Pfam" id="PF00581">
    <property type="entry name" value="Rhodanese"/>
    <property type="match status" value="1"/>
</dbReference>
<dbReference type="OrthoDB" id="9800872at2"/>
<dbReference type="Proteomes" id="UP000247416">
    <property type="component" value="Unassembled WGS sequence"/>
</dbReference>
<dbReference type="InterPro" id="IPR036873">
    <property type="entry name" value="Rhodanese-like_dom_sf"/>
</dbReference>
<protein>
    <submittedName>
        <fullName evidence="2">Rhodanese-related sulfurtransferase</fullName>
    </submittedName>
</protein>
<feature type="domain" description="Rhodanese" evidence="1">
    <location>
        <begin position="37"/>
        <end position="119"/>
    </location>
</feature>
<sequence>MLEWILIIILVAFLVYRLTPARGVKTITAQELKTIINDPDKVFVDVRSPLEYNAQHIQQFQNIPLKSKFKDLPRDKEIIVICQTGIRSNQACKKLKRRGHTNITNVRGGLSNWNFKGGK</sequence>
<keyword evidence="3" id="KW-1185">Reference proteome</keyword>
<dbReference type="Gene3D" id="3.40.250.10">
    <property type="entry name" value="Rhodanese-like domain"/>
    <property type="match status" value="1"/>
</dbReference>
<organism evidence="2 3">
    <name type="scientific">Ureibacillus chungkukjangi</name>
    <dbReference type="NCBI Taxonomy" id="1202712"/>
    <lineage>
        <taxon>Bacteria</taxon>
        <taxon>Bacillati</taxon>
        <taxon>Bacillota</taxon>
        <taxon>Bacilli</taxon>
        <taxon>Bacillales</taxon>
        <taxon>Caryophanaceae</taxon>
        <taxon>Ureibacillus</taxon>
    </lineage>
</organism>
<evidence type="ECO:0000259" key="1">
    <source>
        <dbReference type="PROSITE" id="PS50206"/>
    </source>
</evidence>
<dbReference type="PANTHER" id="PTHR43031:SF17">
    <property type="entry name" value="SULFURTRANSFERASE YTWF-RELATED"/>
    <property type="match status" value="1"/>
</dbReference>